<dbReference type="Pfam" id="PF25944">
    <property type="entry name" value="Beta-barrel_RND"/>
    <property type="match status" value="1"/>
</dbReference>
<dbReference type="Gene3D" id="1.10.287.470">
    <property type="entry name" value="Helix hairpin bin"/>
    <property type="match status" value="1"/>
</dbReference>
<sequence>MDLHVKTFPGAFPALLVIALLTACSGKEPEKPPVPVAEVAVQVVKTQLVPVTFDFVGQTESSQQVEIRARVNGFLEKRLYNEGAFVKPGQVMFLIDPKPFDADLQAARAELAQQKARLSTARANLQRVKPLVADNALAVKDLDDATGNEQAATAAVEAAGAKVTNATLNLSYATITSPVAGLSSFAKVQNGAYVSGQNSVLTYVAKLDPMRVNFSLSENESLRRKDEIAKGLLTKAPNDDYTVELLLADGSTFPARGRITFADAAFSQETGTFLLRAEIPNPEGDLRPGQFVRVRVYGFKRPNAIVVPQRAVQQGPRGAFVWVVSPEGKAVPQPVEAGDWLGDQWLVSSGLKDGAQVVVDGFMRLAPGAPVKTKEVAAPPLPVAALQPPSVPTPTAKGAGASGGGASGGGTGASGTSSAGASGPASGATGSGAASGASGSGATSGASGSGTTSGASASPPSPAASPGTGTQAAASDADAVFFDQGRSAIDATGRARLQAVAASLKAQPGARVAVHGFVDASGNAKANAKLAKERAQAVRDALIAAGIPRERIAMEKPTDIVGGKSPAHARRVDVVVVGAR</sequence>
<dbReference type="SUPFAM" id="SSF111369">
    <property type="entry name" value="HlyD-like secretion proteins"/>
    <property type="match status" value="1"/>
</dbReference>
<dbReference type="InterPro" id="IPR058625">
    <property type="entry name" value="MdtA-like_BSH"/>
</dbReference>
<comment type="similarity">
    <text evidence="3">Belongs to the membrane fusion protein (MFP) (TC 8.A.1) family.</text>
</comment>
<dbReference type="InterPro" id="IPR058626">
    <property type="entry name" value="MdtA-like_b-barrel"/>
</dbReference>
<evidence type="ECO:0000256" key="4">
    <source>
        <dbReference type="ARBA" id="ARBA00023136"/>
    </source>
</evidence>
<proteinExistence type="inferred from homology"/>
<evidence type="ECO:0000256" key="3">
    <source>
        <dbReference type="ARBA" id="ARBA00009477"/>
    </source>
</evidence>
<dbReference type="CDD" id="cd07185">
    <property type="entry name" value="OmpA_C-like"/>
    <property type="match status" value="1"/>
</dbReference>
<dbReference type="Proteomes" id="UP001385892">
    <property type="component" value="Unassembled WGS sequence"/>
</dbReference>
<evidence type="ECO:0000256" key="2">
    <source>
        <dbReference type="ARBA" id="ARBA00004370"/>
    </source>
</evidence>
<dbReference type="Gene3D" id="2.40.420.20">
    <property type="match status" value="1"/>
</dbReference>
<dbReference type="Pfam" id="PF25876">
    <property type="entry name" value="HH_MFP_RND"/>
    <property type="match status" value="1"/>
</dbReference>
<comment type="subcellular location">
    <subcellularLocation>
        <location evidence="1">Cell envelope</location>
    </subcellularLocation>
    <subcellularLocation>
        <location evidence="2">Membrane</location>
    </subcellularLocation>
</comment>
<dbReference type="InterPro" id="IPR006143">
    <property type="entry name" value="RND_pump_MFP"/>
</dbReference>
<evidence type="ECO:0000313" key="9">
    <source>
        <dbReference type="Proteomes" id="UP001385892"/>
    </source>
</evidence>
<feature type="region of interest" description="Disordered" evidence="6">
    <location>
        <begin position="383"/>
        <end position="472"/>
    </location>
</feature>
<evidence type="ECO:0000313" key="8">
    <source>
        <dbReference type="EMBL" id="MEJ8850907.1"/>
    </source>
</evidence>
<feature type="compositionally biased region" description="Low complexity" evidence="6">
    <location>
        <begin position="414"/>
        <end position="472"/>
    </location>
</feature>
<dbReference type="PRINTS" id="PR01021">
    <property type="entry name" value="OMPADOMAIN"/>
</dbReference>
<feature type="domain" description="OmpA-like" evidence="7">
    <location>
        <begin position="469"/>
        <end position="580"/>
    </location>
</feature>
<dbReference type="Gene3D" id="3.30.1330.60">
    <property type="entry name" value="OmpA-like domain"/>
    <property type="match status" value="1"/>
</dbReference>
<evidence type="ECO:0000256" key="6">
    <source>
        <dbReference type="SAM" id="MobiDB-lite"/>
    </source>
</evidence>
<dbReference type="InterPro" id="IPR036737">
    <property type="entry name" value="OmpA-like_sf"/>
</dbReference>
<dbReference type="Pfam" id="PF25967">
    <property type="entry name" value="RND-MFP_C"/>
    <property type="match status" value="1"/>
</dbReference>
<organism evidence="8 9">
    <name type="scientific">Variovorax rhizosphaerae</name>
    <dbReference type="NCBI Taxonomy" id="1836200"/>
    <lineage>
        <taxon>Bacteria</taxon>
        <taxon>Pseudomonadati</taxon>
        <taxon>Pseudomonadota</taxon>
        <taxon>Betaproteobacteria</taxon>
        <taxon>Burkholderiales</taxon>
        <taxon>Comamonadaceae</taxon>
        <taxon>Variovorax</taxon>
    </lineage>
</organism>
<gene>
    <name evidence="8" type="ORF">WKW82_30000</name>
</gene>
<evidence type="ECO:0000259" key="7">
    <source>
        <dbReference type="PROSITE" id="PS51123"/>
    </source>
</evidence>
<dbReference type="Gene3D" id="2.40.50.100">
    <property type="match status" value="1"/>
</dbReference>
<feature type="compositionally biased region" description="Low complexity" evidence="6">
    <location>
        <begin position="383"/>
        <end position="399"/>
    </location>
</feature>
<dbReference type="InterPro" id="IPR058624">
    <property type="entry name" value="MdtA-like_HH"/>
</dbReference>
<dbReference type="InterPro" id="IPR006664">
    <property type="entry name" value="OMP_bac"/>
</dbReference>
<dbReference type="RefSeq" id="WP_340346394.1">
    <property type="nucleotide sequence ID" value="NZ_JBBKZT010000018.1"/>
</dbReference>
<dbReference type="PROSITE" id="PS51123">
    <property type="entry name" value="OMPA_2"/>
    <property type="match status" value="1"/>
</dbReference>
<keyword evidence="9" id="KW-1185">Reference proteome</keyword>
<dbReference type="SUPFAM" id="SSF103088">
    <property type="entry name" value="OmpA-like"/>
    <property type="match status" value="1"/>
</dbReference>
<dbReference type="PROSITE" id="PS51257">
    <property type="entry name" value="PROKAR_LIPOPROTEIN"/>
    <property type="match status" value="1"/>
</dbReference>
<comment type="caution">
    <text evidence="8">The sequence shown here is derived from an EMBL/GenBank/DDBJ whole genome shotgun (WGS) entry which is preliminary data.</text>
</comment>
<dbReference type="EMBL" id="JBBKZT010000018">
    <property type="protein sequence ID" value="MEJ8850907.1"/>
    <property type="molecule type" value="Genomic_DNA"/>
</dbReference>
<feature type="compositionally biased region" description="Gly residues" evidence="6">
    <location>
        <begin position="400"/>
        <end position="413"/>
    </location>
</feature>
<name>A0ABU8WTN9_9BURK</name>
<protein>
    <submittedName>
        <fullName evidence="8">Efflux RND transporter periplasmic adaptor subunit</fullName>
    </submittedName>
</protein>
<dbReference type="PANTHER" id="PTHR30158">
    <property type="entry name" value="ACRA/E-RELATED COMPONENT OF DRUG EFFLUX TRANSPORTER"/>
    <property type="match status" value="1"/>
</dbReference>
<dbReference type="InterPro" id="IPR058627">
    <property type="entry name" value="MdtA-like_C"/>
</dbReference>
<dbReference type="NCBIfam" id="TIGR01730">
    <property type="entry name" value="RND_mfp"/>
    <property type="match status" value="1"/>
</dbReference>
<dbReference type="InterPro" id="IPR006665">
    <property type="entry name" value="OmpA-like"/>
</dbReference>
<dbReference type="Pfam" id="PF25917">
    <property type="entry name" value="BSH_RND"/>
    <property type="match status" value="1"/>
</dbReference>
<dbReference type="Pfam" id="PF00691">
    <property type="entry name" value="OmpA"/>
    <property type="match status" value="1"/>
</dbReference>
<reference evidence="8 9" key="1">
    <citation type="submission" date="2024-03" db="EMBL/GenBank/DDBJ databases">
        <title>Novel species of the genus Variovorax.</title>
        <authorList>
            <person name="Liu Q."/>
            <person name="Xin Y.-H."/>
        </authorList>
    </citation>
    <scope>NUCLEOTIDE SEQUENCE [LARGE SCALE GENOMIC DNA]</scope>
    <source>
        <strain evidence="8 9">KACC 18900</strain>
    </source>
</reference>
<accession>A0ABU8WTN9</accession>
<keyword evidence="4 5" id="KW-0472">Membrane</keyword>
<dbReference type="Gene3D" id="2.40.30.170">
    <property type="match status" value="1"/>
</dbReference>
<evidence type="ECO:0000256" key="5">
    <source>
        <dbReference type="PROSITE-ProRule" id="PRU00473"/>
    </source>
</evidence>
<evidence type="ECO:0000256" key="1">
    <source>
        <dbReference type="ARBA" id="ARBA00004196"/>
    </source>
</evidence>